<reference evidence="3 4" key="1">
    <citation type="journal article" date="2015" name="Genome Biol. Evol.">
        <title>Comparative Genomics of a Bacterivorous Green Alga Reveals Evolutionary Causalities and Consequences of Phago-Mixotrophic Mode of Nutrition.</title>
        <authorList>
            <person name="Burns J.A."/>
            <person name="Paasch A."/>
            <person name="Narechania A."/>
            <person name="Kim E."/>
        </authorList>
    </citation>
    <scope>NUCLEOTIDE SEQUENCE [LARGE SCALE GENOMIC DNA]</scope>
    <source>
        <strain evidence="3 4">PLY_AMNH</strain>
    </source>
</reference>
<evidence type="ECO:0000256" key="2">
    <source>
        <dbReference type="SAM" id="SignalP"/>
    </source>
</evidence>
<evidence type="ECO:0000313" key="3">
    <source>
        <dbReference type="EMBL" id="KAK3254380.1"/>
    </source>
</evidence>
<dbReference type="AlphaFoldDB" id="A0AAE0F7U7"/>
<dbReference type="EMBL" id="LGRX02023664">
    <property type="protein sequence ID" value="KAK3254380.1"/>
    <property type="molecule type" value="Genomic_DNA"/>
</dbReference>
<feature type="chain" id="PRO_5041901764" evidence="2">
    <location>
        <begin position="21"/>
        <end position="243"/>
    </location>
</feature>
<feature type="region of interest" description="Disordered" evidence="1">
    <location>
        <begin position="96"/>
        <end position="219"/>
    </location>
</feature>
<protein>
    <submittedName>
        <fullName evidence="3">Uncharacterized protein</fullName>
    </submittedName>
</protein>
<gene>
    <name evidence="3" type="ORF">CYMTET_36402</name>
</gene>
<keyword evidence="4" id="KW-1185">Reference proteome</keyword>
<keyword evidence="2" id="KW-0732">Signal</keyword>
<name>A0AAE0F7U7_9CHLO</name>
<organism evidence="3 4">
    <name type="scientific">Cymbomonas tetramitiformis</name>
    <dbReference type="NCBI Taxonomy" id="36881"/>
    <lineage>
        <taxon>Eukaryota</taxon>
        <taxon>Viridiplantae</taxon>
        <taxon>Chlorophyta</taxon>
        <taxon>Pyramimonadophyceae</taxon>
        <taxon>Pyramimonadales</taxon>
        <taxon>Pyramimonadaceae</taxon>
        <taxon>Cymbomonas</taxon>
    </lineage>
</organism>
<dbReference type="Proteomes" id="UP001190700">
    <property type="component" value="Unassembled WGS sequence"/>
</dbReference>
<feature type="compositionally biased region" description="Gly residues" evidence="1">
    <location>
        <begin position="96"/>
        <end position="110"/>
    </location>
</feature>
<sequence length="243" mass="25672">MLLPSSVLGALLLSLPPSLPCIPRLVPMGMATRGEQRRHEAAVAQRNEAGRNPGEQEAAVAQGRAGKGAERAWGLPWLRKEEGGGRGAGAAWGCRGSEGGGGGKGAGELGAAGSRKERGRGAASMRLPWLKEQGGGGPASMGCVAQRNEKGEGRDRRAWGCRGSEEGGGGRDQREHEAAMRLKEGKEAGREPASMRLPWLKGRRAGEGSRRAGGCRGQYGHETRLSWFPDFNTRGVLTRHKPP</sequence>
<feature type="signal peptide" evidence="2">
    <location>
        <begin position="1"/>
        <end position="20"/>
    </location>
</feature>
<feature type="region of interest" description="Disordered" evidence="1">
    <location>
        <begin position="33"/>
        <end position="69"/>
    </location>
</feature>
<evidence type="ECO:0000313" key="4">
    <source>
        <dbReference type="Proteomes" id="UP001190700"/>
    </source>
</evidence>
<comment type="caution">
    <text evidence="3">The sequence shown here is derived from an EMBL/GenBank/DDBJ whole genome shotgun (WGS) entry which is preliminary data.</text>
</comment>
<evidence type="ECO:0000256" key="1">
    <source>
        <dbReference type="SAM" id="MobiDB-lite"/>
    </source>
</evidence>
<accession>A0AAE0F7U7</accession>
<proteinExistence type="predicted"/>
<feature type="compositionally biased region" description="Basic and acidic residues" evidence="1">
    <location>
        <begin position="147"/>
        <end position="190"/>
    </location>
</feature>